<organism evidence="4 5">
    <name type="scientific">Actinocatenispora rupis</name>
    <dbReference type="NCBI Taxonomy" id="519421"/>
    <lineage>
        <taxon>Bacteria</taxon>
        <taxon>Bacillati</taxon>
        <taxon>Actinomycetota</taxon>
        <taxon>Actinomycetes</taxon>
        <taxon>Micromonosporales</taxon>
        <taxon>Micromonosporaceae</taxon>
        <taxon>Actinocatenispora</taxon>
    </lineage>
</organism>
<evidence type="ECO:0000256" key="2">
    <source>
        <dbReference type="ARBA" id="ARBA00023136"/>
    </source>
</evidence>
<keyword evidence="3" id="KW-0812">Transmembrane</keyword>
<dbReference type="AlphaFoldDB" id="A0A8J3JA83"/>
<sequence length="168" mass="17908">MTTVPAAIRRGPRGWLIAIGALGLVLLLTLAVLVGLVVTRPPEDPPYVPAAKSAASAAVRAFLRMSPTTVNADQERVLALSTGDFRREYLANAAKTRAAIVQNKVYSKGTVLRVALTAAGPTKVTALVAANSSVRNTTTPTAKVSHYRIRLILVNTHDRWLVSTLDLT</sequence>
<evidence type="ECO:0000256" key="1">
    <source>
        <dbReference type="ARBA" id="ARBA00004370"/>
    </source>
</evidence>
<keyword evidence="3" id="KW-1133">Transmembrane helix</keyword>
<evidence type="ECO:0000313" key="5">
    <source>
        <dbReference type="Proteomes" id="UP000612808"/>
    </source>
</evidence>
<keyword evidence="5" id="KW-1185">Reference proteome</keyword>
<dbReference type="PANTHER" id="PTHR37042:SF4">
    <property type="entry name" value="OUTER MEMBRANE PROTEIN RV1973"/>
    <property type="match status" value="1"/>
</dbReference>
<evidence type="ECO:0000256" key="3">
    <source>
        <dbReference type="SAM" id="Phobius"/>
    </source>
</evidence>
<dbReference type="RefSeq" id="WP_203662557.1">
    <property type="nucleotide sequence ID" value="NZ_BAAAZM010000017.1"/>
</dbReference>
<gene>
    <name evidence="4" type="ORF">Aru02nite_55840</name>
</gene>
<proteinExistence type="predicted"/>
<dbReference type="GO" id="GO:0016020">
    <property type="term" value="C:membrane"/>
    <property type="evidence" value="ECO:0007669"/>
    <property type="project" value="UniProtKB-SubCell"/>
</dbReference>
<name>A0A8J3JA83_9ACTN</name>
<dbReference type="Proteomes" id="UP000612808">
    <property type="component" value="Unassembled WGS sequence"/>
</dbReference>
<evidence type="ECO:0000313" key="4">
    <source>
        <dbReference type="EMBL" id="GID14695.1"/>
    </source>
</evidence>
<accession>A0A8J3JA83</accession>
<comment type="caution">
    <text evidence="4">The sequence shown here is derived from an EMBL/GenBank/DDBJ whole genome shotgun (WGS) entry which is preliminary data.</text>
</comment>
<protein>
    <recommendedName>
        <fullName evidence="6">Mce-associated membrane protein</fullName>
    </recommendedName>
</protein>
<keyword evidence="2 3" id="KW-0472">Membrane</keyword>
<dbReference type="EMBL" id="BOMB01000032">
    <property type="protein sequence ID" value="GID14695.1"/>
    <property type="molecule type" value="Genomic_DNA"/>
</dbReference>
<dbReference type="PANTHER" id="PTHR37042">
    <property type="entry name" value="OUTER MEMBRANE PROTEIN RV1973"/>
    <property type="match status" value="1"/>
</dbReference>
<comment type="subcellular location">
    <subcellularLocation>
        <location evidence="1">Membrane</location>
    </subcellularLocation>
</comment>
<reference evidence="4" key="1">
    <citation type="submission" date="2021-01" db="EMBL/GenBank/DDBJ databases">
        <title>Whole genome shotgun sequence of Actinocatenispora rupis NBRC 107355.</title>
        <authorList>
            <person name="Komaki H."/>
            <person name="Tamura T."/>
        </authorList>
    </citation>
    <scope>NUCLEOTIDE SEQUENCE</scope>
    <source>
        <strain evidence="4">NBRC 107355</strain>
    </source>
</reference>
<evidence type="ECO:0008006" key="6">
    <source>
        <dbReference type="Google" id="ProtNLM"/>
    </source>
</evidence>
<feature type="transmembrane region" description="Helical" evidence="3">
    <location>
        <begin position="15"/>
        <end position="38"/>
    </location>
</feature>